<keyword evidence="2" id="KW-0812">Transmembrane</keyword>
<dbReference type="InterPro" id="IPR018604">
    <property type="entry name" value="YycI-like"/>
</dbReference>
<keyword evidence="5" id="KW-1185">Reference proteome</keyword>
<feature type="compositionally biased region" description="Acidic residues" evidence="1">
    <location>
        <begin position="271"/>
        <end position="305"/>
    </location>
</feature>
<keyword evidence="2" id="KW-0472">Membrane</keyword>
<feature type="transmembrane region" description="Helical" evidence="2">
    <location>
        <begin position="9"/>
        <end position="26"/>
    </location>
</feature>
<organism evidence="4 5">
    <name type="scientific">Marinococcus luteus</name>
    <dbReference type="NCBI Taxonomy" id="1122204"/>
    <lineage>
        <taxon>Bacteria</taxon>
        <taxon>Bacillati</taxon>
        <taxon>Bacillota</taxon>
        <taxon>Bacilli</taxon>
        <taxon>Bacillales</taxon>
        <taxon>Bacillaceae</taxon>
        <taxon>Marinococcus</taxon>
    </lineage>
</organism>
<dbReference type="STRING" id="1122204.SAMN05421781_2336"/>
<dbReference type="GO" id="GO:0016020">
    <property type="term" value="C:membrane"/>
    <property type="evidence" value="ECO:0007669"/>
    <property type="project" value="InterPro"/>
</dbReference>
<keyword evidence="2" id="KW-1133">Transmembrane helix</keyword>
<evidence type="ECO:0000313" key="4">
    <source>
        <dbReference type="EMBL" id="SDW77500.1"/>
    </source>
</evidence>
<dbReference type="Gene3D" id="3.30.310.160">
    <property type="entry name" value="YycH protein, domain 2"/>
    <property type="match status" value="1"/>
</dbReference>
<evidence type="ECO:0000256" key="1">
    <source>
        <dbReference type="SAM" id="MobiDB-lite"/>
    </source>
</evidence>
<dbReference type="RefSeq" id="WP_176967749.1">
    <property type="nucleotide sequence ID" value="NZ_FNNC01000005.1"/>
</dbReference>
<reference evidence="4 5" key="1">
    <citation type="submission" date="2016-10" db="EMBL/GenBank/DDBJ databases">
        <authorList>
            <person name="de Groot N.N."/>
        </authorList>
    </citation>
    <scope>NUCLEOTIDE SEQUENCE [LARGE SCALE GENOMIC DNA]</scope>
    <source>
        <strain evidence="4 5">DSM 23126</strain>
    </source>
</reference>
<dbReference type="AlphaFoldDB" id="A0A1H2WA80"/>
<evidence type="ECO:0000313" key="5">
    <source>
        <dbReference type="Proteomes" id="UP000199488"/>
    </source>
</evidence>
<dbReference type="EMBL" id="FNNC01000005">
    <property type="protein sequence ID" value="SDW77500.1"/>
    <property type="molecule type" value="Genomic_DNA"/>
</dbReference>
<dbReference type="Pfam" id="PF09648">
    <property type="entry name" value="YycI"/>
    <property type="match status" value="1"/>
</dbReference>
<proteinExistence type="predicted"/>
<sequence>MDWARTKTIFIIVFLLLNTFLCYSYLEQQIEYQESSASQTDGEEAEQRLYGFNEDDLPEQIEQLHLEASYVDFESGGRSQKVEDNSNINDITYISNERLIGMSATLEEPVEISEDNRNEDLAAFLNDYVWSADDYEQGQMDEELNRQYYYQTFDDKQIYKPETSSQLELVFNDQNEIVGFRQSYFELDATPAESTIPAEDAIEALGNPSNGILQTNDTVSDVSVGYFNQVTPQGENVYLYTPMYIVEVNGESRYLVNARTQRVQSWEQVMEDNGEEDIMVEPEVPENDSDPEEDAEENGSAENGEEAPANE</sequence>
<feature type="region of interest" description="Disordered" evidence="1">
    <location>
        <begin position="271"/>
        <end position="311"/>
    </location>
</feature>
<gene>
    <name evidence="4" type="ORF">SAMN05421781_2336</name>
</gene>
<evidence type="ECO:0000259" key="3">
    <source>
        <dbReference type="Pfam" id="PF09648"/>
    </source>
</evidence>
<dbReference type="InterPro" id="IPR042274">
    <property type="entry name" value="YycH/YycI_2"/>
</dbReference>
<name>A0A1H2WA80_9BACI</name>
<dbReference type="Proteomes" id="UP000199488">
    <property type="component" value="Unassembled WGS sequence"/>
</dbReference>
<accession>A0A1H2WA80</accession>
<feature type="domain" description="Regulatory protein YycH-like" evidence="3">
    <location>
        <begin position="62"/>
        <end position="259"/>
    </location>
</feature>
<protein>
    <submittedName>
        <fullName evidence="4">Two-component signal transduction system YycFG, regulatory protein YycI</fullName>
    </submittedName>
</protein>
<evidence type="ECO:0000256" key="2">
    <source>
        <dbReference type="SAM" id="Phobius"/>
    </source>
</evidence>